<dbReference type="GO" id="GO:0009507">
    <property type="term" value="C:chloroplast"/>
    <property type="evidence" value="ECO:0007669"/>
    <property type="project" value="UniProtKB-ARBA"/>
</dbReference>
<evidence type="ECO:0000313" key="4">
    <source>
        <dbReference type="Proteomes" id="UP000515123"/>
    </source>
</evidence>
<feature type="region of interest" description="Disordered" evidence="2">
    <location>
        <begin position="132"/>
        <end position="191"/>
    </location>
</feature>
<evidence type="ECO:0000259" key="3">
    <source>
        <dbReference type="Pfam" id="PF16561"/>
    </source>
</evidence>
<dbReference type="GeneID" id="109712285"/>
<accession>A0A6P5F5B4</accession>
<evidence type="ECO:0000256" key="1">
    <source>
        <dbReference type="SAM" id="Coils"/>
    </source>
</evidence>
<dbReference type="InterPro" id="IPR014756">
    <property type="entry name" value="Ig_E-set"/>
</dbReference>
<dbReference type="OrthoDB" id="531008at2759"/>
<feature type="domain" description="AMP-activated protein kinase glycogen-binding" evidence="3">
    <location>
        <begin position="460"/>
        <end position="535"/>
    </location>
</feature>
<dbReference type="InterPro" id="IPR013783">
    <property type="entry name" value="Ig-like_fold"/>
</dbReference>
<feature type="compositionally biased region" description="Low complexity" evidence="2">
    <location>
        <begin position="164"/>
        <end position="178"/>
    </location>
</feature>
<evidence type="ECO:0000256" key="2">
    <source>
        <dbReference type="SAM" id="MobiDB-lite"/>
    </source>
</evidence>
<feature type="compositionally biased region" description="Basic and acidic residues" evidence="2">
    <location>
        <begin position="146"/>
        <end position="157"/>
    </location>
</feature>
<dbReference type="AlphaFoldDB" id="A0A6P5F5B4"/>
<name>A0A6P5F5B4_ANACO</name>
<dbReference type="RefSeq" id="XP_020091351.1">
    <property type="nucleotide sequence ID" value="XM_020235762.1"/>
</dbReference>
<dbReference type="CDD" id="cd02859">
    <property type="entry name" value="E_set_AMPKbeta_like_N"/>
    <property type="match status" value="1"/>
</dbReference>
<evidence type="ECO:0000313" key="5">
    <source>
        <dbReference type="RefSeq" id="XP_020091351.1"/>
    </source>
</evidence>
<keyword evidence="1" id="KW-0175">Coiled coil</keyword>
<reference evidence="4" key="1">
    <citation type="journal article" date="2015" name="Nat. Genet.">
        <title>The pineapple genome and the evolution of CAM photosynthesis.</title>
        <authorList>
            <person name="Ming R."/>
            <person name="VanBuren R."/>
            <person name="Wai C.M."/>
            <person name="Tang H."/>
            <person name="Schatz M.C."/>
            <person name="Bowers J.E."/>
            <person name="Lyons E."/>
            <person name="Wang M.L."/>
            <person name="Chen J."/>
            <person name="Biggers E."/>
            <person name="Zhang J."/>
            <person name="Huang L."/>
            <person name="Zhang L."/>
            <person name="Miao W."/>
            <person name="Zhang J."/>
            <person name="Ye Z."/>
            <person name="Miao C."/>
            <person name="Lin Z."/>
            <person name="Wang H."/>
            <person name="Zhou H."/>
            <person name="Yim W.C."/>
            <person name="Priest H.D."/>
            <person name="Zheng C."/>
            <person name="Woodhouse M."/>
            <person name="Edger P.P."/>
            <person name="Guyot R."/>
            <person name="Guo H.B."/>
            <person name="Guo H."/>
            <person name="Zheng G."/>
            <person name="Singh R."/>
            <person name="Sharma A."/>
            <person name="Min X."/>
            <person name="Zheng Y."/>
            <person name="Lee H."/>
            <person name="Gurtowski J."/>
            <person name="Sedlazeck F.J."/>
            <person name="Harkess A."/>
            <person name="McKain M.R."/>
            <person name="Liao Z."/>
            <person name="Fang J."/>
            <person name="Liu J."/>
            <person name="Zhang X."/>
            <person name="Zhang Q."/>
            <person name="Hu W."/>
            <person name="Qin Y."/>
            <person name="Wang K."/>
            <person name="Chen L.Y."/>
            <person name="Shirley N."/>
            <person name="Lin Y.R."/>
            <person name="Liu L.Y."/>
            <person name="Hernandez A.G."/>
            <person name="Wright C.L."/>
            <person name="Bulone V."/>
            <person name="Tuskan G.A."/>
            <person name="Heath K."/>
            <person name="Zee F."/>
            <person name="Moore P.H."/>
            <person name="Sunkar R."/>
            <person name="Leebens-Mack J.H."/>
            <person name="Mockler T."/>
            <person name="Bennetzen J.L."/>
            <person name="Freeling M."/>
            <person name="Sankoff D."/>
            <person name="Paterson A.H."/>
            <person name="Zhu X."/>
            <person name="Yang X."/>
            <person name="Smith J.A."/>
            <person name="Cushman J.C."/>
            <person name="Paull R.E."/>
            <person name="Yu Q."/>
        </authorList>
    </citation>
    <scope>NUCLEOTIDE SEQUENCE [LARGE SCALE GENOMIC DNA]</scope>
    <source>
        <strain evidence="4">cv. F153</strain>
    </source>
</reference>
<feature type="compositionally biased region" description="Low complexity" evidence="2">
    <location>
        <begin position="136"/>
        <end position="145"/>
    </location>
</feature>
<proteinExistence type="predicted"/>
<dbReference type="Gene3D" id="2.60.40.10">
    <property type="entry name" value="Immunoglobulins"/>
    <property type="match status" value="1"/>
</dbReference>
<keyword evidence="4" id="KW-1185">Reference proteome</keyword>
<dbReference type="InterPro" id="IPR032640">
    <property type="entry name" value="AMPK1_CBM"/>
</dbReference>
<feature type="coiled-coil region" evidence="1">
    <location>
        <begin position="407"/>
        <end position="459"/>
    </location>
</feature>
<sequence length="536" mass="59413">MAYATVSSPALFPFFVRRSPNPTTPLSPSPFALPRRARPLLPPLRPPLEHKRGPRALGFAVSAARGRRARAAEDAFGDLEAEIYEFMRRSPKPNDFPTRAELVASGRADLADAVAAQGGWLALGWDVDEGAKETNGGASASSASGEPEKGLSRDDSRVLQQRLSCSSSDFSEASSSGRSLEREEDAEDSGIEGILSRLEKERNWSYAVSSEGRGRNGRTLRSHGVLDPGDTDAVLINDKITVDRSEIGSNGILRDFEKKLLYDYGGTHSQYGTLTDVNNTRNLTSSMWRKWSTRRAGFPDTDFQAAEIVPNGDRKIVENGSLSDVSLDGEMHRPSKSVVGIGKASSNLYSEQNQIRMRLQHLESDLTSALQSLRSKANSLLSHEGKENSLDELHRLSDAWEFQETEIMHARDQLRSIRAKLAVLEGKMALQMIEAQKVIEERQKKLDAAQKALHFLRTACIVWPNPASEVFLAGSFDGWTSQRRMEKSRTGIFLLYLKLYPGRYEIKFIVDGTWKIDPLLPTVNNNGNENNLLIVP</sequence>
<dbReference type="PANTHER" id="PTHR47434">
    <property type="entry name" value="PROTEIN PTST HOMOLOG 3, CHLOROPLASTIC"/>
    <property type="match status" value="1"/>
</dbReference>
<feature type="region of interest" description="Disordered" evidence="2">
    <location>
        <begin position="19"/>
        <end position="52"/>
    </location>
</feature>
<reference evidence="5" key="2">
    <citation type="submission" date="2025-08" db="UniProtKB">
        <authorList>
            <consortium name="RefSeq"/>
        </authorList>
    </citation>
    <scope>IDENTIFICATION</scope>
    <source>
        <tissue evidence="5">Leaf</tissue>
    </source>
</reference>
<organism evidence="4 5">
    <name type="scientific">Ananas comosus</name>
    <name type="common">Pineapple</name>
    <name type="synonym">Ananas ananas</name>
    <dbReference type="NCBI Taxonomy" id="4615"/>
    <lineage>
        <taxon>Eukaryota</taxon>
        <taxon>Viridiplantae</taxon>
        <taxon>Streptophyta</taxon>
        <taxon>Embryophyta</taxon>
        <taxon>Tracheophyta</taxon>
        <taxon>Spermatophyta</taxon>
        <taxon>Magnoliopsida</taxon>
        <taxon>Liliopsida</taxon>
        <taxon>Poales</taxon>
        <taxon>Bromeliaceae</taxon>
        <taxon>Bromelioideae</taxon>
        <taxon>Ananas</taxon>
    </lineage>
</organism>
<dbReference type="SUPFAM" id="SSF81296">
    <property type="entry name" value="E set domains"/>
    <property type="match status" value="1"/>
</dbReference>
<dbReference type="Pfam" id="PF16561">
    <property type="entry name" value="AMPK1_CBM"/>
    <property type="match status" value="1"/>
</dbReference>
<protein>
    <submittedName>
        <fullName evidence="5">Uncharacterized protein LOC109712285 isoform X1</fullName>
    </submittedName>
</protein>
<dbReference type="Proteomes" id="UP000515123">
    <property type="component" value="Linkage group 7"/>
</dbReference>
<dbReference type="PANTHER" id="PTHR47434:SF1">
    <property type="entry name" value="PROTEIN PTST HOMOLOG 2, CHLOROPLASTIC"/>
    <property type="match status" value="1"/>
</dbReference>
<gene>
    <name evidence="5" type="primary">LOC109712285</name>
</gene>